<evidence type="ECO:0000256" key="4">
    <source>
        <dbReference type="ARBA" id="ARBA00022840"/>
    </source>
</evidence>
<dbReference type="InterPro" id="IPR014758">
    <property type="entry name" value="Met-tRNA_synth"/>
</dbReference>
<dbReference type="Pfam" id="PF09334">
    <property type="entry name" value="tRNA-synt_1g"/>
    <property type="match status" value="2"/>
</dbReference>
<dbReference type="Gene3D" id="2.170.220.10">
    <property type="match status" value="1"/>
</dbReference>
<gene>
    <name evidence="11" type="primary">metS</name>
    <name evidence="7" type="synonym">metG</name>
    <name evidence="11" type="ORF">SALLE_v1c02230</name>
</gene>
<evidence type="ECO:0000256" key="5">
    <source>
        <dbReference type="ARBA" id="ARBA00022917"/>
    </source>
</evidence>
<comment type="subcellular location">
    <subcellularLocation>
        <location evidence="7">Cytoplasm</location>
    </subcellularLocation>
</comment>
<dbReference type="SUPFAM" id="SSF47323">
    <property type="entry name" value="Anticodon-binding domain of a subclass of class I aminoacyl-tRNA synthetases"/>
    <property type="match status" value="1"/>
</dbReference>
<dbReference type="RefSeq" id="WP_115557819.1">
    <property type="nucleotide sequence ID" value="NZ_CP031376.1"/>
</dbReference>
<evidence type="ECO:0000256" key="2">
    <source>
        <dbReference type="ARBA" id="ARBA00022598"/>
    </source>
</evidence>
<keyword evidence="6 7" id="KW-0030">Aminoacyl-tRNA synthetase</keyword>
<feature type="domain" description="Methionyl/Leucyl tRNA synthetase" evidence="10">
    <location>
        <begin position="5"/>
        <end position="139"/>
    </location>
</feature>
<dbReference type="AlphaFoldDB" id="A0A345Z2S0"/>
<dbReference type="SUPFAM" id="SSF52374">
    <property type="entry name" value="Nucleotidylyl transferase"/>
    <property type="match status" value="1"/>
</dbReference>
<feature type="short sequence motif" description="'KMSKS' region" evidence="7">
    <location>
        <begin position="299"/>
        <end position="303"/>
    </location>
</feature>
<comment type="similarity">
    <text evidence="8">Belongs to the class-I aminoacyl-tRNA synthetase family.</text>
</comment>
<dbReference type="InterPro" id="IPR013155">
    <property type="entry name" value="M/V/L/I-tRNA-synth_anticd-bd"/>
</dbReference>
<comment type="function">
    <text evidence="1 7">Is required not only for elongation of protein synthesis but also for the initiation of all mRNA translation through initiator tRNA(fMet) aminoacylation.</text>
</comment>
<evidence type="ECO:0000259" key="10">
    <source>
        <dbReference type="Pfam" id="PF09334"/>
    </source>
</evidence>
<feature type="binding site" evidence="7">
    <location>
        <position position="130"/>
    </location>
    <ligand>
        <name>Zn(2+)</name>
        <dbReference type="ChEBI" id="CHEBI:29105"/>
    </ligand>
</feature>
<dbReference type="GO" id="GO:0006431">
    <property type="term" value="P:methionyl-tRNA aminoacylation"/>
    <property type="evidence" value="ECO:0007669"/>
    <property type="project" value="UniProtKB-UniRule"/>
</dbReference>
<evidence type="ECO:0000256" key="8">
    <source>
        <dbReference type="RuleBase" id="RU363039"/>
    </source>
</evidence>
<proteinExistence type="inferred from homology"/>
<dbReference type="EMBL" id="CP031376">
    <property type="protein sequence ID" value="AXK50899.1"/>
    <property type="molecule type" value="Genomic_DNA"/>
</dbReference>
<keyword evidence="12" id="KW-1185">Reference proteome</keyword>
<comment type="subunit">
    <text evidence="7">Monomer.</text>
</comment>
<comment type="catalytic activity">
    <reaction evidence="7">
        <text>tRNA(Met) + L-methionine + ATP = L-methionyl-tRNA(Met) + AMP + diphosphate</text>
        <dbReference type="Rhea" id="RHEA:13481"/>
        <dbReference type="Rhea" id="RHEA-COMP:9667"/>
        <dbReference type="Rhea" id="RHEA-COMP:9698"/>
        <dbReference type="ChEBI" id="CHEBI:30616"/>
        <dbReference type="ChEBI" id="CHEBI:33019"/>
        <dbReference type="ChEBI" id="CHEBI:57844"/>
        <dbReference type="ChEBI" id="CHEBI:78442"/>
        <dbReference type="ChEBI" id="CHEBI:78530"/>
        <dbReference type="ChEBI" id="CHEBI:456215"/>
        <dbReference type="EC" id="6.1.1.10"/>
    </reaction>
</comment>
<dbReference type="CDD" id="cd07957">
    <property type="entry name" value="Anticodon_Ia_Met"/>
    <property type="match status" value="1"/>
</dbReference>
<evidence type="ECO:0000313" key="12">
    <source>
        <dbReference type="Proteomes" id="UP000254792"/>
    </source>
</evidence>
<dbReference type="InterPro" id="IPR015413">
    <property type="entry name" value="Methionyl/Leucyl_tRNA_Synth"/>
</dbReference>
<dbReference type="Gene3D" id="1.10.730.10">
    <property type="entry name" value="Isoleucyl-tRNA Synthetase, Domain 1"/>
    <property type="match status" value="1"/>
</dbReference>
<evidence type="ECO:0000256" key="3">
    <source>
        <dbReference type="ARBA" id="ARBA00022741"/>
    </source>
</evidence>
<dbReference type="GO" id="GO:0005524">
    <property type="term" value="F:ATP binding"/>
    <property type="evidence" value="ECO:0007669"/>
    <property type="project" value="UniProtKB-UniRule"/>
</dbReference>
<dbReference type="InterPro" id="IPR009080">
    <property type="entry name" value="tRNAsynth_Ia_anticodon-bd"/>
</dbReference>
<dbReference type="Proteomes" id="UP000254792">
    <property type="component" value="Chromosome"/>
</dbReference>
<evidence type="ECO:0000259" key="9">
    <source>
        <dbReference type="Pfam" id="PF08264"/>
    </source>
</evidence>
<keyword evidence="5 7" id="KW-0648">Protein biosynthesis</keyword>
<feature type="binding site" evidence="7">
    <location>
        <position position="127"/>
    </location>
    <ligand>
        <name>Zn(2+)</name>
        <dbReference type="ChEBI" id="CHEBI:29105"/>
    </ligand>
</feature>
<dbReference type="HAMAP" id="MF_01228">
    <property type="entry name" value="Met_tRNA_synth_type2"/>
    <property type="match status" value="1"/>
</dbReference>
<dbReference type="NCBIfam" id="NF008900">
    <property type="entry name" value="PRK12267.1"/>
    <property type="match status" value="1"/>
</dbReference>
<feature type="binding site" evidence="7">
    <location>
        <position position="145"/>
    </location>
    <ligand>
        <name>Zn(2+)</name>
        <dbReference type="ChEBI" id="CHEBI:29105"/>
    </ligand>
</feature>
<dbReference type="InterPro" id="IPR041872">
    <property type="entry name" value="Anticodon_Met"/>
</dbReference>
<evidence type="ECO:0000256" key="6">
    <source>
        <dbReference type="ARBA" id="ARBA00023146"/>
    </source>
</evidence>
<feature type="domain" description="Methionyl/Valyl/Leucyl/Isoleucyl-tRNA synthetase anticodon-binding" evidence="9">
    <location>
        <begin position="391"/>
        <end position="490"/>
    </location>
</feature>
<sequence length="506" mass="58511">MSKTFYVTTPIYYASGDLHIGHTYTTTLADILNRFKKSVGMETFFLTGSDEHGQKIETKAKEAGMKPKAYVDQIVEKFKNLWGLLDIKYDKFIRTTDLEHKKSVQQIFTKLLHKDLIYKGNYEGLYCVSCEEFLIADQIDENGLCKVSQTKPKMLSEETYFLRVSKFSDFLTTLFDNDFLTPDSRKNEMFKNFIEPGLEDLSVTRISLKWGIPTTENPEHVIYVWLDALSNYITALGYAQKDETLLNKFWSADTEIVQYVGKEITRFHSIYWPIILNGLELRMPNKLISHGWILSKDTKMSKSLGNVIDPIAIINGFSSDALRFYIAKELPTERDGNFTEELFVECFNTNLANNVGNLISRTNNMITKYFSGIILEKTNIENHSLIISGKKLIDDYISDMNDYQINKAVEKVMKFGQDLNKFIEEEKPWVLDKEGQTEKLAEVLTILQKNITIISHLLAPILTKSYEEMLSQIGYNQKLLNLQELKKNDIEFDKITSRKIIFERIN</sequence>
<dbReference type="GO" id="GO:0004825">
    <property type="term" value="F:methionine-tRNA ligase activity"/>
    <property type="evidence" value="ECO:0007669"/>
    <property type="project" value="UniProtKB-UniRule"/>
</dbReference>
<organism evidence="11 12">
    <name type="scientific">Spiroplasma alleghenense</name>
    <dbReference type="NCBI Taxonomy" id="216931"/>
    <lineage>
        <taxon>Bacteria</taxon>
        <taxon>Bacillati</taxon>
        <taxon>Mycoplasmatota</taxon>
        <taxon>Mollicutes</taxon>
        <taxon>Entomoplasmatales</taxon>
        <taxon>Spiroplasmataceae</taxon>
        <taxon>Spiroplasma</taxon>
    </lineage>
</organism>
<keyword evidence="7" id="KW-0963">Cytoplasm</keyword>
<protein>
    <recommendedName>
        <fullName evidence="7">Methionine--tRNA ligase</fullName>
        <ecNumber evidence="7">6.1.1.10</ecNumber>
    </recommendedName>
    <alternativeName>
        <fullName evidence="7">Methionyl-tRNA synthetase</fullName>
        <shortName evidence="7">MetRS</shortName>
    </alternativeName>
</protein>
<feature type="short sequence motif" description="'HIGH' region" evidence="7">
    <location>
        <begin position="12"/>
        <end position="22"/>
    </location>
</feature>
<dbReference type="KEGG" id="salx:SALLE_v1c02230"/>
<feature type="domain" description="Methionyl/Leucyl tRNA synthetase" evidence="10">
    <location>
        <begin position="142"/>
        <end position="362"/>
    </location>
</feature>
<dbReference type="OrthoDB" id="9810191at2"/>
<dbReference type="InterPro" id="IPR014729">
    <property type="entry name" value="Rossmann-like_a/b/a_fold"/>
</dbReference>
<evidence type="ECO:0000313" key="11">
    <source>
        <dbReference type="EMBL" id="AXK50899.1"/>
    </source>
</evidence>
<dbReference type="NCBIfam" id="TIGR00398">
    <property type="entry name" value="metG"/>
    <property type="match status" value="1"/>
</dbReference>
<reference evidence="11 12" key="1">
    <citation type="submission" date="2018-07" db="EMBL/GenBank/DDBJ databases">
        <title>Complete genome sequence of Spiroplasma alleghenense PLHS-1 (ATCC 51752).</title>
        <authorList>
            <person name="Chou L."/>
            <person name="Lee T.-Y."/>
            <person name="Tsai Y.-M."/>
            <person name="Kuo C.-H."/>
        </authorList>
    </citation>
    <scope>NUCLEOTIDE SEQUENCE [LARGE SCALE GENOMIC DNA]</scope>
    <source>
        <strain evidence="11 12">PLHS-1</strain>
    </source>
</reference>
<evidence type="ECO:0000256" key="7">
    <source>
        <dbReference type="HAMAP-Rule" id="MF_01228"/>
    </source>
</evidence>
<comment type="caution">
    <text evidence="7">Lacks conserved residue(s) required for the propagation of feature annotation.</text>
</comment>
<name>A0A345Z2S0_9MOLU</name>
<dbReference type="InterPro" id="IPR023457">
    <property type="entry name" value="Met-tRNA_synth_2"/>
</dbReference>
<evidence type="ECO:0000256" key="1">
    <source>
        <dbReference type="ARBA" id="ARBA00003314"/>
    </source>
</evidence>
<dbReference type="InterPro" id="IPR033911">
    <property type="entry name" value="MetRS_core"/>
</dbReference>
<dbReference type="GO" id="GO:0005737">
    <property type="term" value="C:cytoplasm"/>
    <property type="evidence" value="ECO:0007669"/>
    <property type="project" value="UniProtKB-SubCell"/>
</dbReference>
<dbReference type="Pfam" id="PF08264">
    <property type="entry name" value="Anticodon_1"/>
    <property type="match status" value="1"/>
</dbReference>
<keyword evidence="3 7" id="KW-0547">Nucleotide-binding</keyword>
<dbReference type="EC" id="6.1.1.10" evidence="7"/>
<dbReference type="PRINTS" id="PR01041">
    <property type="entry name" value="TRNASYNTHMET"/>
</dbReference>
<dbReference type="PANTHER" id="PTHR43326:SF1">
    <property type="entry name" value="METHIONINE--TRNA LIGASE, MITOCHONDRIAL"/>
    <property type="match status" value="1"/>
</dbReference>
<keyword evidence="4 7" id="KW-0067">ATP-binding</keyword>
<dbReference type="PANTHER" id="PTHR43326">
    <property type="entry name" value="METHIONYL-TRNA SYNTHETASE"/>
    <property type="match status" value="1"/>
</dbReference>
<dbReference type="Gene3D" id="3.40.50.620">
    <property type="entry name" value="HUPs"/>
    <property type="match status" value="1"/>
</dbReference>
<dbReference type="CDD" id="cd00814">
    <property type="entry name" value="MetRS_core"/>
    <property type="match status" value="1"/>
</dbReference>
<accession>A0A345Z2S0</accession>
<keyword evidence="2 7" id="KW-0436">Ligase</keyword>